<dbReference type="PANTHER" id="PTHR43422">
    <property type="entry name" value="THIAMINE THIAZOLE SYNTHASE"/>
    <property type="match status" value="1"/>
</dbReference>
<dbReference type="EMBL" id="JBAGLP010000099">
    <property type="protein sequence ID" value="MEG3613723.1"/>
    <property type="molecule type" value="Genomic_DNA"/>
</dbReference>
<dbReference type="Proteomes" id="UP001310387">
    <property type="component" value="Unassembled WGS sequence"/>
</dbReference>
<evidence type="ECO:0000313" key="2">
    <source>
        <dbReference type="EMBL" id="MEG3613723.1"/>
    </source>
</evidence>
<dbReference type="Gene3D" id="3.50.50.60">
    <property type="entry name" value="FAD/NAD(P)-binding domain"/>
    <property type="match status" value="1"/>
</dbReference>
<gene>
    <name evidence="2" type="ORF">V5O49_01145</name>
</gene>
<protein>
    <submittedName>
        <fullName evidence="2">NAD(P)-binding protein</fullName>
    </submittedName>
</protein>
<dbReference type="PANTHER" id="PTHR43422:SF3">
    <property type="entry name" value="THIAMINE THIAZOLE SYNTHASE"/>
    <property type="match status" value="1"/>
</dbReference>
<name>A0ABU7Z2S5_9MICO</name>
<feature type="region of interest" description="Disordered" evidence="1">
    <location>
        <begin position="445"/>
        <end position="468"/>
    </location>
</feature>
<dbReference type="InterPro" id="IPR036188">
    <property type="entry name" value="FAD/NAD-bd_sf"/>
</dbReference>
<evidence type="ECO:0000313" key="3">
    <source>
        <dbReference type="Proteomes" id="UP001310387"/>
    </source>
</evidence>
<accession>A0ABU7Z2S5</accession>
<reference evidence="2" key="1">
    <citation type="journal article" date="2024" name="Antonie Van Leeuwenhoek">
        <title>Isoptericola haloaureus sp. nov., a dimorphic actinobacterium isolated from mangrove sediments of southeast India, implicating biosaline agricultural significance through nitrogen fixation and salt tolerance genes.</title>
        <authorList>
            <person name="Prathaban M."/>
            <person name="Prathiviraj R."/>
            <person name="Ravichandran M."/>
            <person name="Natarajan S.D."/>
            <person name="Sobanaa M."/>
            <person name="Hari Krishna Kumar S."/>
            <person name="Chandrasekar V."/>
            <person name="Selvin J."/>
        </authorList>
    </citation>
    <scope>NUCLEOTIDE SEQUENCE</scope>
    <source>
        <strain evidence="2">MP1014</strain>
    </source>
</reference>
<organism evidence="2 3">
    <name type="scientific">Isoptericola haloaureus</name>
    <dbReference type="NCBI Taxonomy" id="1542902"/>
    <lineage>
        <taxon>Bacteria</taxon>
        <taxon>Bacillati</taxon>
        <taxon>Actinomycetota</taxon>
        <taxon>Actinomycetes</taxon>
        <taxon>Micrococcales</taxon>
        <taxon>Promicromonosporaceae</taxon>
        <taxon>Isoptericola</taxon>
    </lineage>
</organism>
<dbReference type="Pfam" id="PF13450">
    <property type="entry name" value="NAD_binding_8"/>
    <property type="match status" value="1"/>
</dbReference>
<proteinExistence type="predicted"/>
<comment type="caution">
    <text evidence="2">The sequence shown here is derived from an EMBL/GenBank/DDBJ whole genome shotgun (WGS) entry which is preliminary data.</text>
</comment>
<evidence type="ECO:0000256" key="1">
    <source>
        <dbReference type="SAM" id="MobiDB-lite"/>
    </source>
</evidence>
<dbReference type="SUPFAM" id="SSF51905">
    <property type="entry name" value="FAD/NAD(P)-binding domain"/>
    <property type="match status" value="1"/>
</dbReference>
<dbReference type="RefSeq" id="WP_332900620.1">
    <property type="nucleotide sequence ID" value="NZ_JBAGLP010000099.1"/>
</dbReference>
<sequence>MARTTHEAPGCTAIVVGAGMAGLLAARALSEHVDSVVVLERDALSPTPRARRGVPQGRHAHVLLAAGQQVLERWFPGLTGDLVDRGAIAVDTRDLVWHQGGGYRARCDLGRPTLAMTRPLLETTVRQRLLRQCAGVTVVDRTPVDGPVVEDGRVVGVAIGFQEMRADLVVDCSGRSTQMLSALAREGFPEPDVSAIRIDMAYRTRVVERHDGTIDGSVAVAIDDPRQGHRMGVALPVEHDRWIVTLGSFHGDPAPTDPASFEDAARALPAPELAAVLASGDAQGTVQRYRMPTSRRRHVERAGRVAPGFVVLGDAVCSFNPVYGQGMTSAALQALALGECVGRFGPASDRLPATFYRRAARVVDVPWRIAAGGDFADPRTTGAKSTGTDLTNRFLERVFRACHSSPAVARQTQRVQNLLDPPSSLLRPDRLLRILLADRRGGAAERRSAVGVPPREPSVAPPQSVDRHAAELHRRMVLR</sequence>
<reference evidence="2" key="2">
    <citation type="submission" date="2024-02" db="EMBL/GenBank/DDBJ databases">
        <authorList>
            <person name="Prathaban M."/>
            <person name="Mythili R."/>
            <person name="Sharmila Devi N."/>
            <person name="Sobanaa M."/>
            <person name="Prathiviraj R."/>
            <person name="Selvin J."/>
        </authorList>
    </citation>
    <scope>NUCLEOTIDE SEQUENCE</scope>
    <source>
        <strain evidence="2">MP1014</strain>
    </source>
</reference>
<keyword evidence="3" id="KW-1185">Reference proteome</keyword>